<evidence type="ECO:0000313" key="3">
    <source>
        <dbReference type="Proteomes" id="UP000482487"/>
    </source>
</evidence>
<keyword evidence="1" id="KW-0812">Transmembrane</keyword>
<name>A0A7C9IVK8_9BACT</name>
<comment type="caution">
    <text evidence="2">The sequence shown here is derived from an EMBL/GenBank/DDBJ whole genome shotgun (WGS) entry which is preliminary data.</text>
</comment>
<keyword evidence="1" id="KW-0472">Membrane</keyword>
<accession>A0A7C9IVK8</accession>
<feature type="transmembrane region" description="Helical" evidence="1">
    <location>
        <begin position="12"/>
        <end position="30"/>
    </location>
</feature>
<feature type="transmembrane region" description="Helical" evidence="1">
    <location>
        <begin position="42"/>
        <end position="66"/>
    </location>
</feature>
<keyword evidence="1" id="KW-1133">Transmembrane helix</keyword>
<keyword evidence="3" id="KW-1185">Reference proteome</keyword>
<sequence length="99" mass="10598">MHAKGKKPMGKLLLYGLGSVALYAAVYQFQDILLTTSARGGAYTVLPIATVFLFSWIHGTFAGTLWEVLGVTAVHKAPAKTAVQAPVRKDTRPRATVNA</sequence>
<proteinExistence type="predicted"/>
<dbReference type="EMBL" id="WVUD01000048">
    <property type="protein sequence ID" value="MYL84960.1"/>
    <property type="molecule type" value="Genomic_DNA"/>
</dbReference>
<dbReference type="RefSeq" id="WP_160963478.1">
    <property type="nucleotide sequence ID" value="NZ_WVUD01000048.1"/>
</dbReference>
<dbReference type="OrthoDB" id="5432483at2"/>
<evidence type="ECO:0000313" key="2">
    <source>
        <dbReference type="EMBL" id="MYL84960.1"/>
    </source>
</evidence>
<organism evidence="2 3">
    <name type="scientific">Solidesulfovibrio aerotolerans</name>
    <dbReference type="NCBI Taxonomy" id="295255"/>
    <lineage>
        <taxon>Bacteria</taxon>
        <taxon>Pseudomonadati</taxon>
        <taxon>Thermodesulfobacteriota</taxon>
        <taxon>Desulfovibrionia</taxon>
        <taxon>Desulfovibrionales</taxon>
        <taxon>Desulfovibrionaceae</taxon>
        <taxon>Solidesulfovibrio</taxon>
    </lineage>
</organism>
<reference evidence="2 3" key="1">
    <citation type="submission" date="2020-01" db="EMBL/GenBank/DDBJ databases">
        <title>Genome sequence of Desulfovibrio aerotolerans DSM 16695(T).</title>
        <authorList>
            <person name="Karnachuk O."/>
            <person name="Avakyan M."/>
            <person name="Mardanov A."/>
            <person name="Kadnikov V."/>
            <person name="Ravin N."/>
        </authorList>
    </citation>
    <scope>NUCLEOTIDE SEQUENCE [LARGE SCALE GENOMIC DNA]</scope>
    <source>
        <strain evidence="2 3">DSM 16695</strain>
    </source>
</reference>
<evidence type="ECO:0000256" key="1">
    <source>
        <dbReference type="SAM" id="Phobius"/>
    </source>
</evidence>
<dbReference type="AlphaFoldDB" id="A0A7C9IVK8"/>
<protein>
    <submittedName>
        <fullName evidence="2">Uncharacterized protein</fullName>
    </submittedName>
</protein>
<gene>
    <name evidence="2" type="ORF">GTA51_17755</name>
</gene>
<dbReference type="Proteomes" id="UP000482487">
    <property type="component" value="Unassembled WGS sequence"/>
</dbReference>